<dbReference type="EMBL" id="BLXT01001037">
    <property type="protein sequence ID" value="GFN82735.1"/>
    <property type="molecule type" value="Genomic_DNA"/>
</dbReference>
<accession>A0AAV3YK43</accession>
<evidence type="ECO:0000313" key="3">
    <source>
        <dbReference type="Proteomes" id="UP000735302"/>
    </source>
</evidence>
<feature type="region of interest" description="Disordered" evidence="1">
    <location>
        <begin position="101"/>
        <end position="155"/>
    </location>
</feature>
<dbReference type="AlphaFoldDB" id="A0AAV3YK43"/>
<reference evidence="2 3" key="1">
    <citation type="journal article" date="2021" name="Elife">
        <title>Chloroplast acquisition without the gene transfer in kleptoplastic sea slugs, Plakobranchus ocellatus.</title>
        <authorList>
            <person name="Maeda T."/>
            <person name="Takahashi S."/>
            <person name="Yoshida T."/>
            <person name="Shimamura S."/>
            <person name="Takaki Y."/>
            <person name="Nagai Y."/>
            <person name="Toyoda A."/>
            <person name="Suzuki Y."/>
            <person name="Arimoto A."/>
            <person name="Ishii H."/>
            <person name="Satoh N."/>
            <person name="Nishiyama T."/>
            <person name="Hasebe M."/>
            <person name="Maruyama T."/>
            <person name="Minagawa J."/>
            <person name="Obokata J."/>
            <person name="Shigenobu S."/>
        </authorList>
    </citation>
    <scope>NUCLEOTIDE SEQUENCE [LARGE SCALE GENOMIC DNA]</scope>
</reference>
<protein>
    <submittedName>
        <fullName evidence="2">Uncharacterized protein</fullName>
    </submittedName>
</protein>
<gene>
    <name evidence="2" type="ORF">PoB_000924100</name>
</gene>
<dbReference type="Proteomes" id="UP000735302">
    <property type="component" value="Unassembled WGS sequence"/>
</dbReference>
<keyword evidence="3" id="KW-1185">Reference proteome</keyword>
<proteinExistence type="predicted"/>
<organism evidence="2 3">
    <name type="scientific">Plakobranchus ocellatus</name>
    <dbReference type="NCBI Taxonomy" id="259542"/>
    <lineage>
        <taxon>Eukaryota</taxon>
        <taxon>Metazoa</taxon>
        <taxon>Spiralia</taxon>
        <taxon>Lophotrochozoa</taxon>
        <taxon>Mollusca</taxon>
        <taxon>Gastropoda</taxon>
        <taxon>Heterobranchia</taxon>
        <taxon>Euthyneura</taxon>
        <taxon>Panpulmonata</taxon>
        <taxon>Sacoglossa</taxon>
        <taxon>Placobranchoidea</taxon>
        <taxon>Plakobranchidae</taxon>
        <taxon>Plakobranchus</taxon>
    </lineage>
</organism>
<comment type="caution">
    <text evidence="2">The sequence shown here is derived from an EMBL/GenBank/DDBJ whole genome shotgun (WGS) entry which is preliminary data.</text>
</comment>
<evidence type="ECO:0000256" key="1">
    <source>
        <dbReference type="SAM" id="MobiDB-lite"/>
    </source>
</evidence>
<name>A0AAV3YK43_9GAST</name>
<evidence type="ECO:0000313" key="2">
    <source>
        <dbReference type="EMBL" id="GFN82735.1"/>
    </source>
</evidence>
<sequence length="167" mass="19395">MPSFRLERGWRGSKDPCRSLGGLASHFATEAPVVKRRRRLNKRRFEDHPITSNKDWLDEFNHSFPQLMREIDRFKEYIRMEPSSSISRICSITETTARSNDTHDMTARSNDTHDMTARSNDTHDMTARSNDTHDMTARSNDTHDMTARSARSNDTHDMTARVTVHMI</sequence>